<dbReference type="SMART" id="SM00824">
    <property type="entry name" value="PKS_TE"/>
    <property type="match status" value="1"/>
</dbReference>
<dbReference type="InterPro" id="IPR029058">
    <property type="entry name" value="AB_hydrolase_fold"/>
</dbReference>
<dbReference type="Gene3D" id="3.40.50.1820">
    <property type="entry name" value="alpha/beta hydrolase"/>
    <property type="match status" value="1"/>
</dbReference>
<dbReference type="InterPro" id="IPR020802">
    <property type="entry name" value="TesA-like"/>
</dbReference>
<dbReference type="Pfam" id="PF00975">
    <property type="entry name" value="Thioesterase"/>
    <property type="match status" value="1"/>
</dbReference>
<gene>
    <name evidence="4" type="primary">midD</name>
</gene>
<reference evidence="4" key="1">
    <citation type="journal article" date="2007" name="Acta Biochim. Biophys. Sin.">
        <title>Cloning and characterization of genes encoded in dTDP-D-mycaminose biosynthetic pathway from a midecamycin-producing strain, Streptomyces mycarofaciens.</title>
        <authorList>
            <person name="Cong L."/>
            <person name="Piepersberg W."/>
        </authorList>
    </citation>
    <scope>NUCLEOTIDE SEQUENCE</scope>
    <source>
        <strain evidence="4">ATCC 21454</strain>
    </source>
</reference>
<name>Q0PY20_STRMY</name>
<dbReference type="EMBL" id="DQ672717">
    <property type="protein sequence ID" value="ABG67701.1"/>
    <property type="molecule type" value="Genomic_DNA"/>
</dbReference>
<dbReference type="SUPFAM" id="SSF53474">
    <property type="entry name" value="alpha/beta-Hydrolases"/>
    <property type="match status" value="1"/>
</dbReference>
<keyword evidence="2" id="KW-0378">Hydrolase</keyword>
<dbReference type="PANTHER" id="PTHR11487:SF0">
    <property type="entry name" value="S-ACYL FATTY ACID SYNTHASE THIOESTERASE, MEDIUM CHAIN"/>
    <property type="match status" value="1"/>
</dbReference>
<protein>
    <submittedName>
        <fullName evidence="4">Thioesterase</fullName>
    </submittedName>
</protein>
<evidence type="ECO:0000313" key="4">
    <source>
        <dbReference type="EMBL" id="ABG67701.1"/>
    </source>
</evidence>
<comment type="similarity">
    <text evidence="1">Belongs to the thioesterase family.</text>
</comment>
<accession>Q0PY20</accession>
<dbReference type="InterPro" id="IPR001031">
    <property type="entry name" value="Thioesterase"/>
</dbReference>
<dbReference type="PANTHER" id="PTHR11487">
    <property type="entry name" value="THIOESTERASE"/>
    <property type="match status" value="1"/>
</dbReference>
<evidence type="ECO:0000256" key="1">
    <source>
        <dbReference type="ARBA" id="ARBA00007169"/>
    </source>
</evidence>
<feature type="domain" description="Thioesterase TesA-like" evidence="3">
    <location>
        <begin position="29"/>
        <end position="250"/>
    </location>
</feature>
<organism evidence="4">
    <name type="scientific">Streptomyces mycarofaciens</name>
    <dbReference type="NCBI Taxonomy" id="1949"/>
    <lineage>
        <taxon>Bacteria</taxon>
        <taxon>Bacillati</taxon>
        <taxon>Actinomycetota</taxon>
        <taxon>Actinomycetes</taxon>
        <taxon>Kitasatosporales</taxon>
        <taxon>Streptomycetaceae</taxon>
        <taxon>Streptomyces</taxon>
    </lineage>
</organism>
<dbReference type="GO" id="GO:0008610">
    <property type="term" value="P:lipid biosynthetic process"/>
    <property type="evidence" value="ECO:0007669"/>
    <property type="project" value="TreeGrafter"/>
</dbReference>
<evidence type="ECO:0000256" key="2">
    <source>
        <dbReference type="ARBA" id="ARBA00022801"/>
    </source>
</evidence>
<dbReference type="GO" id="GO:0016787">
    <property type="term" value="F:hydrolase activity"/>
    <property type="evidence" value="ECO:0007669"/>
    <property type="project" value="UniProtKB-KW"/>
</dbReference>
<dbReference type="InterPro" id="IPR012223">
    <property type="entry name" value="TEII"/>
</dbReference>
<evidence type="ECO:0000259" key="3">
    <source>
        <dbReference type="SMART" id="SM00824"/>
    </source>
</evidence>
<dbReference type="AlphaFoldDB" id="Q0PY20"/>
<proteinExistence type="inferred from homology"/>
<sequence>MSASTDPRLLSDLVLRRLPARPAPAVRLVCFPHAGGSATSFLPFVQTLPDQVEMLAVQYPGRQDRRGEPLIGTIEGLVEPLAEVLATHSDRPLVLFGHSMGATVAYEVARVLQQRGAAPAGLVVSGRRAPIVNRPMTVHLYDDDRLLAELRSLEGTDESLLNDPELLQMVLPAIRNDYRAVGTYTHPPGAPLASALTVFTGADDPNVTATEAAAWQAVAEAGAQVRTFPGGHFFLYQQVAEVCGALMDTLAPLLPAGARGSHAA</sequence>